<gene>
    <name evidence="4" type="ORF">WKR92_12105</name>
</gene>
<dbReference type="GO" id="GO:0016757">
    <property type="term" value="F:glycosyltransferase activity"/>
    <property type="evidence" value="ECO:0007669"/>
    <property type="project" value="UniProtKB-KW"/>
</dbReference>
<evidence type="ECO:0000259" key="3">
    <source>
        <dbReference type="Pfam" id="PF00534"/>
    </source>
</evidence>
<keyword evidence="2 4" id="KW-0808">Transferase</keyword>
<organism evidence="4 5">
    <name type="scientific">Albibacterium profundi</name>
    <dbReference type="NCBI Taxonomy" id="3134906"/>
    <lineage>
        <taxon>Bacteria</taxon>
        <taxon>Pseudomonadati</taxon>
        <taxon>Bacteroidota</taxon>
        <taxon>Sphingobacteriia</taxon>
        <taxon>Sphingobacteriales</taxon>
        <taxon>Sphingobacteriaceae</taxon>
        <taxon>Albibacterium</taxon>
    </lineage>
</organism>
<feature type="domain" description="Glycosyl transferase family 1" evidence="3">
    <location>
        <begin position="214"/>
        <end position="345"/>
    </location>
</feature>
<reference evidence="4 5" key="1">
    <citation type="submission" date="2024-04" db="EMBL/GenBank/DDBJ databases">
        <title>Albibacterium profundi sp. nov., isolated from sediment of the Challenger Deep of Mariana Trench.</title>
        <authorList>
            <person name="Wang Y."/>
        </authorList>
    </citation>
    <scope>NUCLEOTIDE SEQUENCE [LARGE SCALE GENOMIC DNA]</scope>
    <source>
        <strain evidence="4 5">RHL897</strain>
    </source>
</reference>
<dbReference type="PANTHER" id="PTHR12526">
    <property type="entry name" value="GLYCOSYLTRANSFERASE"/>
    <property type="match status" value="1"/>
</dbReference>
<dbReference type="InterPro" id="IPR001296">
    <property type="entry name" value="Glyco_trans_1"/>
</dbReference>
<dbReference type="EC" id="2.4.-.-" evidence="4"/>
<keyword evidence="1 4" id="KW-0328">Glycosyltransferase</keyword>
<dbReference type="CDD" id="cd03801">
    <property type="entry name" value="GT4_PimA-like"/>
    <property type="match status" value="1"/>
</dbReference>
<keyword evidence="5" id="KW-1185">Reference proteome</keyword>
<evidence type="ECO:0000256" key="2">
    <source>
        <dbReference type="ARBA" id="ARBA00022679"/>
    </source>
</evidence>
<proteinExistence type="predicted"/>
<evidence type="ECO:0000256" key="1">
    <source>
        <dbReference type="ARBA" id="ARBA00022676"/>
    </source>
</evidence>
<dbReference type="EMBL" id="JBBVGT010000003">
    <property type="protein sequence ID" value="MFB5946571.1"/>
    <property type="molecule type" value="Genomic_DNA"/>
</dbReference>
<dbReference type="Proteomes" id="UP001580928">
    <property type="component" value="Unassembled WGS sequence"/>
</dbReference>
<comment type="caution">
    <text evidence="4">The sequence shown here is derived from an EMBL/GenBank/DDBJ whole genome shotgun (WGS) entry which is preliminary data.</text>
</comment>
<dbReference type="SUPFAM" id="SSF53756">
    <property type="entry name" value="UDP-Glycosyltransferase/glycogen phosphorylase"/>
    <property type="match status" value="1"/>
</dbReference>
<evidence type="ECO:0000313" key="5">
    <source>
        <dbReference type="Proteomes" id="UP001580928"/>
    </source>
</evidence>
<dbReference type="Pfam" id="PF00534">
    <property type="entry name" value="Glycos_transf_1"/>
    <property type="match status" value="1"/>
</dbReference>
<name>A0ABV5CG87_9SPHI</name>
<protein>
    <submittedName>
        <fullName evidence="4">Glycosyltransferase family 4 protein</fullName>
        <ecNumber evidence="4">2.4.-.-</ecNumber>
    </submittedName>
</protein>
<accession>A0ABV5CG87</accession>
<dbReference type="PANTHER" id="PTHR12526:SF510">
    <property type="entry name" value="D-INOSITOL 3-PHOSPHATE GLYCOSYLTRANSFERASE"/>
    <property type="match status" value="1"/>
</dbReference>
<dbReference type="Gene3D" id="3.40.50.2000">
    <property type="entry name" value="Glycogen Phosphorylase B"/>
    <property type="match status" value="2"/>
</dbReference>
<dbReference type="RefSeq" id="WP_375558100.1">
    <property type="nucleotide sequence ID" value="NZ_JBBVGT010000003.1"/>
</dbReference>
<sequence length="399" mass="45868">MIRIRKTKETMVSLLWYGKIIRDLRRVNSNIFFVFPTYQIGGAERVHADIMALVADQKPTCIITELPKNSGFKKDFYEAGKVIELKRWGTKKAFVPIMAKKIAKIINRQNKPVVFGCNTDFLYTLTDYLNENVEVIDLTHAFTPNLMGMEFYSLPYVSRINQRIVIGKKTRNDYKELYQKNGISLDYMERFKIIPNQIDAPKEYTKRDYSLPLTAIFVSRNSPEKRPEVFLELAKKARASDLSIRFIMVGDFGEYQAEYGEFIDFIGPVTDKHELNELYEKSDIILITSVLEGFPMVLLEGMALGVVPISTEVGEIPSLINENLNTGYLIATLDDTEKLIESFLERLKACTKDLDSLAVFSRQAHTLVKKEFSSEKFTENYRNLLKPHFKQLMVINGGN</sequence>
<evidence type="ECO:0000313" key="4">
    <source>
        <dbReference type="EMBL" id="MFB5946571.1"/>
    </source>
</evidence>